<dbReference type="AlphaFoldDB" id="A0A0U3FDW6"/>
<dbReference type="EMBL" id="CP013747">
    <property type="protein sequence ID" value="ALV41977.1"/>
    <property type="molecule type" value="Genomic_DNA"/>
</dbReference>
<dbReference type="KEGG" id="psul:AU252_13080"/>
<dbReference type="Proteomes" id="UP000065151">
    <property type="component" value="Chromosome"/>
</dbReference>
<name>A0A0U3FDW6_9MICC</name>
<evidence type="ECO:0000313" key="1">
    <source>
        <dbReference type="EMBL" id="ALV41977.1"/>
    </source>
</evidence>
<sequence length="101" mass="11184">MFTLQISYPVRDYEAFKKVFDSDPAGRAASGARSVRLFRDTDDQNSVAVLLDFDTKDAATVFLDRLRSEVWDKPEVIGQLMTAAPTARILEEVAREGEGAG</sequence>
<gene>
    <name evidence="1" type="ORF">AU252_13080</name>
</gene>
<protein>
    <recommendedName>
        <fullName evidence="3">ABM domain-containing protein</fullName>
    </recommendedName>
</protein>
<dbReference type="RefSeq" id="WP_058931101.1">
    <property type="nucleotide sequence ID" value="NZ_CP013747.1"/>
</dbReference>
<proteinExistence type="predicted"/>
<dbReference type="STRING" id="121292.AU252_13080"/>
<organism evidence="1">
    <name type="scientific">Pseudarthrobacter sulfonivorans</name>
    <dbReference type="NCBI Taxonomy" id="121292"/>
    <lineage>
        <taxon>Bacteria</taxon>
        <taxon>Bacillati</taxon>
        <taxon>Actinomycetota</taxon>
        <taxon>Actinomycetes</taxon>
        <taxon>Micrococcales</taxon>
        <taxon>Micrococcaceae</taxon>
        <taxon>Pseudarthrobacter</taxon>
    </lineage>
</organism>
<evidence type="ECO:0000313" key="2">
    <source>
        <dbReference type="Proteomes" id="UP000065151"/>
    </source>
</evidence>
<reference evidence="1 2" key="1">
    <citation type="submission" date="2015-12" db="EMBL/GenBank/DDBJ databases">
        <authorList>
            <person name="Shamseldin A."/>
            <person name="Moawad H."/>
            <person name="Abd El-Rahim W.M."/>
            <person name="Sadowsky M.J."/>
        </authorList>
    </citation>
    <scope>NUCLEOTIDE SEQUENCE [LARGE SCALE GENOMIC DNA]</scope>
    <source>
        <strain evidence="1 2">Ar51</strain>
    </source>
</reference>
<accession>A0A0U3FDW6</accession>
<evidence type="ECO:0008006" key="3">
    <source>
        <dbReference type="Google" id="ProtNLM"/>
    </source>
</evidence>